<keyword evidence="8" id="KW-0648">Protein biosynthesis</keyword>
<dbReference type="PANTHER" id="PTHR43311">
    <property type="entry name" value="GLUTAMATE--TRNA LIGASE"/>
    <property type="match status" value="1"/>
</dbReference>
<evidence type="ECO:0000256" key="2">
    <source>
        <dbReference type="ARBA" id="ARBA00022723"/>
    </source>
</evidence>
<dbReference type="InterPro" id="IPR020058">
    <property type="entry name" value="Glu/Gln-tRNA-synth_Ib_cat-dom"/>
</dbReference>
<dbReference type="InterPro" id="IPR000924">
    <property type="entry name" value="Glu/Gln-tRNA-synth"/>
</dbReference>
<dbReference type="PRINTS" id="PR00987">
    <property type="entry name" value="TRNASYNTHGLU"/>
</dbReference>
<comment type="similarity">
    <text evidence="7">Belongs to the class-I aminoacyl-tRNA synthetase family. GluQ subfamily.</text>
</comment>
<feature type="binding site" evidence="7">
    <location>
        <position position="120"/>
    </location>
    <ligand>
        <name>Zn(2+)</name>
        <dbReference type="ChEBI" id="CHEBI:29105"/>
    </ligand>
</feature>
<keyword evidence="5 7" id="KW-0067">ATP-binding</keyword>
<feature type="binding site" evidence="7">
    <location>
        <position position="124"/>
    </location>
    <ligand>
        <name>Zn(2+)</name>
        <dbReference type="ChEBI" id="CHEBI:29105"/>
    </ligand>
</feature>
<feature type="short sequence motif" description="'HIGH' region" evidence="7">
    <location>
        <begin position="17"/>
        <end position="27"/>
    </location>
</feature>
<evidence type="ECO:0000256" key="5">
    <source>
        <dbReference type="ARBA" id="ARBA00022840"/>
    </source>
</evidence>
<feature type="binding site" evidence="7">
    <location>
        <begin position="14"/>
        <end position="18"/>
    </location>
    <ligand>
        <name>L-glutamate</name>
        <dbReference type="ChEBI" id="CHEBI:29985"/>
    </ligand>
</feature>
<evidence type="ECO:0000256" key="6">
    <source>
        <dbReference type="ARBA" id="ARBA00023146"/>
    </source>
</evidence>
<dbReference type="FunFam" id="3.40.50.620:FF:000093">
    <property type="entry name" value="Glutamyl-Q tRNA(Asp) synthetase"/>
    <property type="match status" value="1"/>
</dbReference>
<dbReference type="GO" id="GO:0004818">
    <property type="term" value="F:glutamate-tRNA ligase activity"/>
    <property type="evidence" value="ECO:0007669"/>
    <property type="project" value="TreeGrafter"/>
</dbReference>
<feature type="binding site" evidence="7">
    <location>
        <position position="236"/>
    </location>
    <ligand>
        <name>ATP</name>
        <dbReference type="ChEBI" id="CHEBI:30616"/>
    </ligand>
</feature>
<protein>
    <recommendedName>
        <fullName evidence="7">Glutamyl-Q tRNA(Asp) synthetase</fullName>
        <shortName evidence="7">Glu-Q-RSs</shortName>
        <ecNumber evidence="7">6.1.1.-</ecNumber>
    </recommendedName>
</protein>
<evidence type="ECO:0000256" key="3">
    <source>
        <dbReference type="ARBA" id="ARBA00022741"/>
    </source>
</evidence>
<evidence type="ECO:0000259" key="9">
    <source>
        <dbReference type="Pfam" id="PF00749"/>
    </source>
</evidence>
<keyword evidence="4 7" id="KW-0862">Zinc</keyword>
<dbReference type="InterPro" id="IPR049940">
    <property type="entry name" value="GluQ/Sye"/>
</dbReference>
<reference evidence="10" key="1">
    <citation type="submission" date="2024-07" db="EMBL/GenBank/DDBJ databases">
        <title>Whole genome sequence of bacterial strains from algal surface.</title>
        <authorList>
            <person name="Kumar P."/>
        </authorList>
    </citation>
    <scope>NUCLEOTIDE SEQUENCE</scope>
    <source>
        <strain evidence="10">PP-1MA</strain>
    </source>
</reference>
<comment type="function">
    <text evidence="7">Catalyzes the tRNA-independent activation of glutamate in presence of ATP and the subsequent transfer of glutamate onto a tRNA(Asp). Glutamate is transferred on the 2-amino-5-(4,5-dihydroxy-2-cyclopenten-1-yl) moiety of the queuosine in the wobble position of the QUC anticodon.</text>
</comment>
<dbReference type="SUPFAM" id="SSF52374">
    <property type="entry name" value="Nucleotidylyl transferase"/>
    <property type="match status" value="1"/>
</dbReference>
<feature type="binding site" evidence="7">
    <location>
        <position position="195"/>
    </location>
    <ligand>
        <name>L-glutamate</name>
        <dbReference type="ChEBI" id="CHEBI:29985"/>
    </ligand>
</feature>
<keyword evidence="2 7" id="KW-0479">Metal-binding</keyword>
<feature type="binding site" evidence="7">
    <location>
        <position position="50"/>
    </location>
    <ligand>
        <name>L-glutamate</name>
        <dbReference type="ChEBI" id="CHEBI:29985"/>
    </ligand>
</feature>
<dbReference type="NCBIfam" id="NF004314">
    <property type="entry name" value="PRK05710.1-3"/>
    <property type="match status" value="1"/>
</dbReference>
<feature type="binding site" evidence="7">
    <location>
        <position position="108"/>
    </location>
    <ligand>
        <name>Zn(2+)</name>
        <dbReference type="ChEBI" id="CHEBI:29105"/>
    </ligand>
</feature>
<feature type="short sequence motif" description="'KMSKS' region" evidence="7">
    <location>
        <begin position="233"/>
        <end position="237"/>
    </location>
</feature>
<dbReference type="InterPro" id="IPR014729">
    <property type="entry name" value="Rossmann-like_a/b/a_fold"/>
</dbReference>
<dbReference type="EC" id="6.1.1.-" evidence="7"/>
<feature type="binding site" evidence="7">
    <location>
        <position position="106"/>
    </location>
    <ligand>
        <name>Zn(2+)</name>
        <dbReference type="ChEBI" id="CHEBI:29105"/>
    </ligand>
</feature>
<evidence type="ECO:0000256" key="8">
    <source>
        <dbReference type="RuleBase" id="RU363037"/>
    </source>
</evidence>
<evidence type="ECO:0000256" key="1">
    <source>
        <dbReference type="ARBA" id="ARBA00022598"/>
    </source>
</evidence>
<organism evidence="10">
    <name type="scientific">Pseudidiomarina sp. PP-1MA</name>
    <dbReference type="NCBI Taxonomy" id="3237706"/>
    <lineage>
        <taxon>Bacteria</taxon>
        <taxon>Pseudomonadati</taxon>
        <taxon>Pseudomonadota</taxon>
        <taxon>Gammaproteobacteria</taxon>
        <taxon>Alteromonadales</taxon>
        <taxon>Idiomarinaceae</taxon>
        <taxon>Pseudidiomarina</taxon>
    </lineage>
</organism>
<keyword evidence="1 7" id="KW-0436">Ligase</keyword>
<feature type="binding site" evidence="7">
    <location>
        <position position="177"/>
    </location>
    <ligand>
        <name>L-glutamate</name>
        <dbReference type="ChEBI" id="CHEBI:29985"/>
    </ligand>
</feature>
<comment type="cofactor">
    <cofactor evidence="7">
        <name>Zn(2+)</name>
        <dbReference type="ChEBI" id="CHEBI:29105"/>
    </cofactor>
    <text evidence="7">Binds 1 zinc ion per subunit.</text>
</comment>
<keyword evidence="3 7" id="KW-0547">Nucleotide-binding</keyword>
<dbReference type="GO" id="GO:0006400">
    <property type="term" value="P:tRNA modification"/>
    <property type="evidence" value="ECO:0007669"/>
    <property type="project" value="InterPro"/>
</dbReference>
<dbReference type="HAMAP" id="MF_01428">
    <property type="entry name" value="Glu_Q_tRNA_synth"/>
    <property type="match status" value="1"/>
</dbReference>
<accession>A0AB39X542</accession>
<evidence type="ECO:0000256" key="7">
    <source>
        <dbReference type="HAMAP-Rule" id="MF_01428"/>
    </source>
</evidence>
<dbReference type="RefSeq" id="WP_369742688.1">
    <property type="nucleotide sequence ID" value="NZ_CP165718.1"/>
</dbReference>
<dbReference type="GO" id="GO:0008270">
    <property type="term" value="F:zinc ion binding"/>
    <property type="evidence" value="ECO:0007669"/>
    <property type="project" value="UniProtKB-UniRule"/>
</dbReference>
<dbReference type="Gene3D" id="3.40.50.620">
    <property type="entry name" value="HUPs"/>
    <property type="match status" value="1"/>
</dbReference>
<evidence type="ECO:0000313" key="10">
    <source>
        <dbReference type="EMBL" id="XDV09151.1"/>
    </source>
</evidence>
<dbReference type="GO" id="GO:0005524">
    <property type="term" value="F:ATP binding"/>
    <property type="evidence" value="ECO:0007669"/>
    <property type="project" value="UniProtKB-KW"/>
</dbReference>
<evidence type="ECO:0000256" key="4">
    <source>
        <dbReference type="ARBA" id="ARBA00022833"/>
    </source>
</evidence>
<dbReference type="Pfam" id="PF00749">
    <property type="entry name" value="tRNA-synt_1c"/>
    <property type="match status" value="1"/>
</dbReference>
<proteinExistence type="inferred from homology"/>
<dbReference type="InterPro" id="IPR022380">
    <property type="entry name" value="Glu-Q_tRNA(Asp)_Synthase"/>
</dbReference>
<dbReference type="GO" id="GO:0005829">
    <property type="term" value="C:cytosol"/>
    <property type="evidence" value="ECO:0007669"/>
    <property type="project" value="TreeGrafter"/>
</dbReference>
<sequence length="296" mass="33256">MATPSMANQPYCGRFAPTPSGPLHFGSLVAALASYLDAKAHAGRWLVRIEDIDEPRAVAGADQVILQQLERFGLHWDGDVIYQSQRKERYRQALAELQQQQLTYPCNCTRKQIKARGEYYTGHCRAGVEGPGPYAIRYLNQTPVMAFTDGIQGEVNIAPAVAGEDFVLLRRDGWFTYQLAVVIDDIDQGVTDIVRGADLLTATSWQINLWRHFSQRQPHFKHIPLALDEQGQKLSKQNHAPALNPQQVSEQLWQACQFLQLTEVPLTNPADLLSLASQAWRAKFFPETSAQDTITR</sequence>
<dbReference type="PANTHER" id="PTHR43311:SF1">
    <property type="entry name" value="GLUTAMYL-Q TRNA(ASP) SYNTHETASE"/>
    <property type="match status" value="1"/>
</dbReference>
<dbReference type="AlphaFoldDB" id="A0AB39X542"/>
<dbReference type="NCBIfam" id="TIGR03838">
    <property type="entry name" value="queuosine_YadB"/>
    <property type="match status" value="1"/>
</dbReference>
<feature type="domain" description="Glutamyl/glutaminyl-tRNA synthetase class Ib catalytic" evidence="9">
    <location>
        <begin position="14"/>
        <end position="250"/>
    </location>
</feature>
<gene>
    <name evidence="10" type="primary">gluQRS</name>
    <name evidence="7" type="synonym">gluQ</name>
    <name evidence="10" type="ORF">AB8S08_10340</name>
</gene>
<dbReference type="EMBL" id="CP165718">
    <property type="protein sequence ID" value="XDV09151.1"/>
    <property type="molecule type" value="Genomic_DNA"/>
</dbReference>
<keyword evidence="6 7" id="KW-0030">Aminoacyl-tRNA synthetase</keyword>
<name>A0AB39X542_9GAMM</name>
<dbReference type="GO" id="GO:0006424">
    <property type="term" value="P:glutamyl-tRNA aminoacylation"/>
    <property type="evidence" value="ECO:0007669"/>
    <property type="project" value="InterPro"/>
</dbReference>